<protein>
    <recommendedName>
        <fullName evidence="5">Lipoprotein</fullName>
    </recommendedName>
</protein>
<evidence type="ECO:0000313" key="4">
    <source>
        <dbReference type="Proteomes" id="UP000288052"/>
    </source>
</evidence>
<organism evidence="3 4">
    <name type="scientific">Bifidobacterium castoris</name>
    <dbReference type="NCBI Taxonomy" id="2306972"/>
    <lineage>
        <taxon>Bacteria</taxon>
        <taxon>Bacillati</taxon>
        <taxon>Actinomycetota</taxon>
        <taxon>Actinomycetes</taxon>
        <taxon>Bifidobacteriales</taxon>
        <taxon>Bifidobacteriaceae</taxon>
        <taxon>Bifidobacterium</taxon>
    </lineage>
</organism>
<evidence type="ECO:0000313" key="3">
    <source>
        <dbReference type="EMBL" id="RSX48905.1"/>
    </source>
</evidence>
<dbReference type="EMBL" id="QXGI01000003">
    <property type="protein sequence ID" value="RSX48905.1"/>
    <property type="molecule type" value="Genomic_DNA"/>
</dbReference>
<feature type="chain" id="PRO_5039486459" description="Lipoprotein" evidence="2">
    <location>
        <begin position="27"/>
        <end position="207"/>
    </location>
</feature>
<proteinExistence type="predicted"/>
<dbReference type="AlphaFoldDB" id="A0A430F7J7"/>
<sequence>MRIRWRTKTAIIPIAAALLLSMAACNGGNGQNESDPVTFVEVDYDGSLADGTYIDSIDDFIITLHHESGLSGMAGEADGCELENPGPINTVDVKEYRIACRGVTGYANVVADGPAKSDDSTQSVTHPHAITQNGINSYRRGSIMGAFLVGIIAFVISAAIFYFLVKYAVIAAIEHTGLGKASRKYTGDTKKTLANERRLESYGSSSE</sequence>
<feature type="transmembrane region" description="Helical" evidence="1">
    <location>
        <begin position="143"/>
        <end position="165"/>
    </location>
</feature>
<comment type="caution">
    <text evidence="3">The sequence shown here is derived from an EMBL/GenBank/DDBJ whole genome shotgun (WGS) entry which is preliminary data.</text>
</comment>
<name>A0A430F7J7_9BIFI</name>
<evidence type="ECO:0000256" key="1">
    <source>
        <dbReference type="SAM" id="Phobius"/>
    </source>
</evidence>
<dbReference type="PROSITE" id="PS51257">
    <property type="entry name" value="PROKAR_LIPOPROTEIN"/>
    <property type="match status" value="1"/>
</dbReference>
<evidence type="ECO:0008006" key="5">
    <source>
        <dbReference type="Google" id="ProtNLM"/>
    </source>
</evidence>
<dbReference type="Proteomes" id="UP000288052">
    <property type="component" value="Unassembled WGS sequence"/>
</dbReference>
<keyword evidence="4" id="KW-1185">Reference proteome</keyword>
<keyword evidence="1" id="KW-0812">Transmembrane</keyword>
<dbReference type="RefSeq" id="WP_126032051.1">
    <property type="nucleotide sequence ID" value="NZ_QXGI01000003.1"/>
</dbReference>
<accession>A0A430F7J7</accession>
<keyword evidence="1" id="KW-0472">Membrane</keyword>
<reference evidence="3 4" key="1">
    <citation type="submission" date="2018-09" db="EMBL/GenBank/DDBJ databases">
        <title>Characterization of the phylogenetic diversity of five novel species belonging to the genus Bifidobacterium.</title>
        <authorList>
            <person name="Lugli G.A."/>
            <person name="Duranti S."/>
            <person name="Milani C."/>
        </authorList>
    </citation>
    <scope>NUCLEOTIDE SEQUENCE [LARGE SCALE GENOMIC DNA]</scope>
    <source>
        <strain evidence="3 4">2020B</strain>
    </source>
</reference>
<gene>
    <name evidence="3" type="ORF">D2E22_1043</name>
</gene>
<keyword evidence="1" id="KW-1133">Transmembrane helix</keyword>
<keyword evidence="2" id="KW-0732">Signal</keyword>
<feature type="signal peptide" evidence="2">
    <location>
        <begin position="1"/>
        <end position="26"/>
    </location>
</feature>
<evidence type="ECO:0000256" key="2">
    <source>
        <dbReference type="SAM" id="SignalP"/>
    </source>
</evidence>